<evidence type="ECO:0000313" key="1">
    <source>
        <dbReference type="EnsemblPlants" id="LPERR07G10360.1"/>
    </source>
</evidence>
<reference evidence="2" key="2">
    <citation type="submission" date="2013-12" db="EMBL/GenBank/DDBJ databases">
        <authorList>
            <person name="Yu Y."/>
            <person name="Lee S."/>
            <person name="de Baynast K."/>
            <person name="Wissotski M."/>
            <person name="Liu L."/>
            <person name="Talag J."/>
            <person name="Goicoechea J."/>
            <person name="Angelova A."/>
            <person name="Jetty R."/>
            <person name="Kudrna D."/>
            <person name="Golser W."/>
            <person name="Rivera L."/>
            <person name="Zhang J."/>
            <person name="Wing R."/>
        </authorList>
    </citation>
    <scope>NUCLEOTIDE SEQUENCE</scope>
</reference>
<dbReference type="Proteomes" id="UP000032180">
    <property type="component" value="Chromosome 7"/>
</dbReference>
<dbReference type="HOGENOM" id="CLU_2501201_0_0_1"/>
<dbReference type="AlphaFoldDB" id="A0A0D9WY86"/>
<sequence>MVAMGSSTRTRQGHDTLRAKGLIEGATMESIIVEADPDRLARYNVTHKGEDRDAERWGRTVMGWWQGAFSGTRSIRILPEEAASGS</sequence>
<reference evidence="1 2" key="1">
    <citation type="submission" date="2012-08" db="EMBL/GenBank/DDBJ databases">
        <title>Oryza genome evolution.</title>
        <authorList>
            <person name="Wing R.A."/>
        </authorList>
    </citation>
    <scope>NUCLEOTIDE SEQUENCE</scope>
</reference>
<reference evidence="1" key="3">
    <citation type="submission" date="2015-04" db="UniProtKB">
        <authorList>
            <consortium name="EnsemblPlants"/>
        </authorList>
    </citation>
    <scope>IDENTIFICATION</scope>
</reference>
<dbReference type="EnsemblPlants" id="LPERR07G10360.1">
    <property type="protein sequence ID" value="LPERR07G10360.1"/>
    <property type="gene ID" value="LPERR07G10360"/>
</dbReference>
<organism evidence="1 2">
    <name type="scientific">Leersia perrieri</name>
    <dbReference type="NCBI Taxonomy" id="77586"/>
    <lineage>
        <taxon>Eukaryota</taxon>
        <taxon>Viridiplantae</taxon>
        <taxon>Streptophyta</taxon>
        <taxon>Embryophyta</taxon>
        <taxon>Tracheophyta</taxon>
        <taxon>Spermatophyta</taxon>
        <taxon>Magnoliopsida</taxon>
        <taxon>Liliopsida</taxon>
        <taxon>Poales</taxon>
        <taxon>Poaceae</taxon>
        <taxon>BOP clade</taxon>
        <taxon>Oryzoideae</taxon>
        <taxon>Oryzeae</taxon>
        <taxon>Oryzinae</taxon>
        <taxon>Leersia</taxon>
    </lineage>
</organism>
<evidence type="ECO:0000313" key="2">
    <source>
        <dbReference type="Proteomes" id="UP000032180"/>
    </source>
</evidence>
<accession>A0A0D9WY86</accession>
<dbReference type="Gramene" id="LPERR07G10360.1">
    <property type="protein sequence ID" value="LPERR07G10360.1"/>
    <property type="gene ID" value="LPERR07G10360"/>
</dbReference>
<protein>
    <submittedName>
        <fullName evidence="1">Uncharacterized protein</fullName>
    </submittedName>
</protein>
<proteinExistence type="predicted"/>
<keyword evidence="2" id="KW-1185">Reference proteome</keyword>
<name>A0A0D9WY86_9ORYZ</name>